<protein>
    <submittedName>
        <fullName evidence="1">Uncharacterized protein</fullName>
    </submittedName>
</protein>
<evidence type="ECO:0000313" key="1">
    <source>
        <dbReference type="EMBL" id="KAH3702004.1"/>
    </source>
</evidence>
<name>A0A9D4BMX1_DREPO</name>
<keyword evidence="2" id="KW-1185">Reference proteome</keyword>
<reference evidence="1" key="2">
    <citation type="submission" date="2020-11" db="EMBL/GenBank/DDBJ databases">
        <authorList>
            <person name="McCartney M.A."/>
            <person name="Auch B."/>
            <person name="Kono T."/>
            <person name="Mallez S."/>
            <person name="Becker A."/>
            <person name="Gohl D.M."/>
            <person name="Silverstein K.A.T."/>
            <person name="Koren S."/>
            <person name="Bechman K.B."/>
            <person name="Herman A."/>
            <person name="Abrahante J.E."/>
            <person name="Garbe J."/>
        </authorList>
    </citation>
    <scope>NUCLEOTIDE SEQUENCE</scope>
    <source>
        <strain evidence="1">Duluth1</strain>
        <tissue evidence="1">Whole animal</tissue>
    </source>
</reference>
<comment type="caution">
    <text evidence="1">The sequence shown here is derived from an EMBL/GenBank/DDBJ whole genome shotgun (WGS) entry which is preliminary data.</text>
</comment>
<accession>A0A9D4BMX1</accession>
<dbReference type="EMBL" id="JAIWYP010000015">
    <property type="protein sequence ID" value="KAH3702004.1"/>
    <property type="molecule type" value="Genomic_DNA"/>
</dbReference>
<evidence type="ECO:0000313" key="2">
    <source>
        <dbReference type="Proteomes" id="UP000828390"/>
    </source>
</evidence>
<sequence length="53" mass="6475">MTWRGCMEWREVWQQKEGEERGVGVGMKVGFGRNREEWRRDVGSGWRFGNEWR</sequence>
<dbReference type="AlphaFoldDB" id="A0A9D4BMX1"/>
<reference evidence="1" key="1">
    <citation type="journal article" date="2019" name="bioRxiv">
        <title>The Genome of the Zebra Mussel, Dreissena polymorpha: A Resource for Invasive Species Research.</title>
        <authorList>
            <person name="McCartney M.A."/>
            <person name="Auch B."/>
            <person name="Kono T."/>
            <person name="Mallez S."/>
            <person name="Zhang Y."/>
            <person name="Obille A."/>
            <person name="Becker A."/>
            <person name="Abrahante J.E."/>
            <person name="Garbe J."/>
            <person name="Badalamenti J.P."/>
            <person name="Herman A."/>
            <person name="Mangelson H."/>
            <person name="Liachko I."/>
            <person name="Sullivan S."/>
            <person name="Sone E.D."/>
            <person name="Koren S."/>
            <person name="Silverstein K.A.T."/>
            <person name="Beckman K.B."/>
            <person name="Gohl D.M."/>
        </authorList>
    </citation>
    <scope>NUCLEOTIDE SEQUENCE</scope>
    <source>
        <strain evidence="1">Duluth1</strain>
        <tissue evidence="1">Whole animal</tissue>
    </source>
</reference>
<proteinExistence type="predicted"/>
<gene>
    <name evidence="1" type="ORF">DPMN_077003</name>
</gene>
<organism evidence="1 2">
    <name type="scientific">Dreissena polymorpha</name>
    <name type="common">Zebra mussel</name>
    <name type="synonym">Mytilus polymorpha</name>
    <dbReference type="NCBI Taxonomy" id="45954"/>
    <lineage>
        <taxon>Eukaryota</taxon>
        <taxon>Metazoa</taxon>
        <taxon>Spiralia</taxon>
        <taxon>Lophotrochozoa</taxon>
        <taxon>Mollusca</taxon>
        <taxon>Bivalvia</taxon>
        <taxon>Autobranchia</taxon>
        <taxon>Heteroconchia</taxon>
        <taxon>Euheterodonta</taxon>
        <taxon>Imparidentia</taxon>
        <taxon>Neoheterodontei</taxon>
        <taxon>Myida</taxon>
        <taxon>Dreissenoidea</taxon>
        <taxon>Dreissenidae</taxon>
        <taxon>Dreissena</taxon>
    </lineage>
</organism>
<dbReference type="Proteomes" id="UP000828390">
    <property type="component" value="Unassembled WGS sequence"/>
</dbReference>